<proteinExistence type="predicted"/>
<gene>
    <name evidence="2" type="primary">ccmB</name>
</gene>
<accession>M4QDF2</accession>
<reference evidence="2" key="2">
    <citation type="journal article" date="2006" name="RNA">
        <title>Hybrid E. coli--Mitochondrial ribonuclease P RNAs are catalytically active.</title>
        <authorList>
            <person name="Seif E."/>
            <person name="Cadieux A."/>
            <person name="Lang B.F."/>
        </authorList>
    </citation>
    <scope>NUCLEOTIDE SEQUENCE</scope>
    <source>
        <strain evidence="2">ATCC 50422</strain>
    </source>
</reference>
<keyword evidence="1" id="KW-0812">Transmembrane</keyword>
<feature type="transmembrane region" description="Helical" evidence="1">
    <location>
        <begin position="24"/>
        <end position="42"/>
    </location>
</feature>
<dbReference type="GeneID" id="15333133"/>
<geneLocation type="mitochondrion" evidence="2"/>
<organism evidence="2">
    <name type="scientific">Jakoba libera</name>
    <name type="common">Flagellate</name>
    <name type="synonym">Cryptobia libera</name>
    <dbReference type="NCBI Taxonomy" id="143017"/>
    <lineage>
        <taxon>Eukaryota</taxon>
        <taxon>Discoba</taxon>
        <taxon>Jakobida</taxon>
        <taxon>Histionina</taxon>
        <taxon>Jakobidae</taxon>
        <taxon>Jakoba</taxon>
    </lineage>
</organism>
<sequence length="229" mass="26531">MIHFLFLLCTYLSSLGTSYFTKNYLQLCLLYLLLLSFFPLGLTTSSEFLSTLSIPISCICIIVLILHSFSFFSSGNWLDHFIHLHYLSNHKTTLWGTASRDWMAVQMITHWIILFLCTLACLPIGFLLLQSPIPSHLITLFFFISIWIWNQLFLFLLLSCVTKTSKESYFLSVLMTMPFSLPIYLWILESCKCIELGIFFSLESLALLFLFCIHLYFSPKIACSFLQSK</sequence>
<reference evidence="2" key="1">
    <citation type="journal article" date="2004" name="RNA">
        <title>Mitochondrial 3' tRNA editing in the jakobid Seculamonas ecuadoriensis: a novel mechanism and implications for tRNA processing.</title>
        <authorList>
            <person name="Leigh J."/>
            <person name="Lang B.F."/>
        </authorList>
    </citation>
    <scope>NUCLEOTIDE SEQUENCE</scope>
    <source>
        <strain evidence="2">ATCC 50422</strain>
    </source>
</reference>
<keyword evidence="1" id="KW-1133">Transmembrane helix</keyword>
<dbReference type="RefSeq" id="YP_007890701.1">
    <property type="nucleotide sequence ID" value="NC_021127.1"/>
</dbReference>
<dbReference type="EMBL" id="KC353355">
    <property type="protein sequence ID" value="AGH24195.1"/>
    <property type="molecule type" value="Genomic_DNA"/>
</dbReference>
<feature type="transmembrane region" description="Helical" evidence="1">
    <location>
        <begin position="54"/>
        <end position="72"/>
    </location>
</feature>
<feature type="transmembrane region" description="Helical" evidence="1">
    <location>
        <begin position="108"/>
        <end position="129"/>
    </location>
</feature>
<protein>
    <submittedName>
        <fullName evidence="2">ABC transporter channel subunit</fullName>
    </submittedName>
</protein>
<keyword evidence="1" id="KW-0472">Membrane</keyword>
<evidence type="ECO:0000256" key="1">
    <source>
        <dbReference type="SAM" id="Phobius"/>
    </source>
</evidence>
<evidence type="ECO:0000313" key="2">
    <source>
        <dbReference type="EMBL" id="AGH24195.1"/>
    </source>
</evidence>
<feature type="transmembrane region" description="Helical" evidence="1">
    <location>
        <begin position="194"/>
        <end position="217"/>
    </location>
</feature>
<name>M4QDF2_JAKLI</name>
<dbReference type="AlphaFoldDB" id="M4QDF2"/>
<keyword evidence="2" id="KW-0496">Mitochondrion</keyword>
<feature type="transmembrane region" description="Helical" evidence="1">
    <location>
        <begin position="169"/>
        <end position="187"/>
    </location>
</feature>
<reference evidence="2" key="3">
    <citation type="journal article" date="2013" name="Genome Biol. Evol.">
        <title>Strikingly bacteria-like and gene-rich mitochondrial genomes throughout jakobid protists.</title>
        <authorList>
            <person name="Burger G."/>
            <person name="Gray M.W."/>
            <person name="Forget L."/>
            <person name="Lang B.F."/>
        </authorList>
    </citation>
    <scope>NUCLEOTIDE SEQUENCE</scope>
    <source>
        <strain evidence="2">ATCC 50422</strain>
    </source>
</reference>
<feature type="transmembrane region" description="Helical" evidence="1">
    <location>
        <begin position="136"/>
        <end position="157"/>
    </location>
</feature>